<evidence type="ECO:0000256" key="1">
    <source>
        <dbReference type="SAM" id="Phobius"/>
    </source>
</evidence>
<name>A0A3M7RFA4_BRAPC</name>
<evidence type="ECO:0000313" key="2">
    <source>
        <dbReference type="EMBL" id="RNA21955.1"/>
    </source>
</evidence>
<proteinExistence type="predicted"/>
<dbReference type="Proteomes" id="UP000276133">
    <property type="component" value="Unassembled WGS sequence"/>
</dbReference>
<keyword evidence="1" id="KW-1133">Transmembrane helix</keyword>
<feature type="transmembrane region" description="Helical" evidence="1">
    <location>
        <begin position="6"/>
        <end position="25"/>
    </location>
</feature>
<sequence>MHNTDADLTYGFLSYFLLIFTRLVFKSQVLSQVNQVDDLINPYLIPIKFILKKCQIDTAVL</sequence>
<dbReference type="AlphaFoldDB" id="A0A3M7RFA4"/>
<comment type="caution">
    <text evidence="2">The sequence shown here is derived from an EMBL/GenBank/DDBJ whole genome shotgun (WGS) entry which is preliminary data.</text>
</comment>
<reference evidence="2 3" key="1">
    <citation type="journal article" date="2018" name="Sci. Rep.">
        <title>Genomic signatures of local adaptation to the degree of environmental predictability in rotifers.</title>
        <authorList>
            <person name="Franch-Gras L."/>
            <person name="Hahn C."/>
            <person name="Garcia-Roger E.M."/>
            <person name="Carmona M.J."/>
            <person name="Serra M."/>
            <person name="Gomez A."/>
        </authorList>
    </citation>
    <scope>NUCLEOTIDE SEQUENCE [LARGE SCALE GENOMIC DNA]</scope>
    <source>
        <strain evidence="2">HYR1</strain>
    </source>
</reference>
<keyword evidence="1" id="KW-0812">Transmembrane</keyword>
<accession>A0A3M7RFA4</accession>
<evidence type="ECO:0000313" key="3">
    <source>
        <dbReference type="Proteomes" id="UP000276133"/>
    </source>
</evidence>
<gene>
    <name evidence="2" type="ORF">BpHYR1_022277</name>
</gene>
<keyword evidence="3" id="KW-1185">Reference proteome</keyword>
<organism evidence="2 3">
    <name type="scientific">Brachionus plicatilis</name>
    <name type="common">Marine rotifer</name>
    <name type="synonym">Brachionus muelleri</name>
    <dbReference type="NCBI Taxonomy" id="10195"/>
    <lineage>
        <taxon>Eukaryota</taxon>
        <taxon>Metazoa</taxon>
        <taxon>Spiralia</taxon>
        <taxon>Gnathifera</taxon>
        <taxon>Rotifera</taxon>
        <taxon>Eurotatoria</taxon>
        <taxon>Monogononta</taxon>
        <taxon>Pseudotrocha</taxon>
        <taxon>Ploima</taxon>
        <taxon>Brachionidae</taxon>
        <taxon>Brachionus</taxon>
    </lineage>
</organism>
<protein>
    <submittedName>
        <fullName evidence="2">Uncharacterized protein</fullName>
    </submittedName>
</protein>
<dbReference type="EMBL" id="REGN01003556">
    <property type="protein sequence ID" value="RNA21955.1"/>
    <property type="molecule type" value="Genomic_DNA"/>
</dbReference>
<keyword evidence="1" id="KW-0472">Membrane</keyword>